<comment type="similarity">
    <text evidence="6">Belongs to the NhaA Na(+)/H(+) (TC 2.A.33) antiporter family.</text>
</comment>
<dbReference type="NCBIfam" id="NF007111">
    <property type="entry name" value="PRK09560.1"/>
    <property type="match status" value="1"/>
</dbReference>
<accession>A0A2V3VDI5</accession>
<evidence type="ECO:0000313" key="9">
    <source>
        <dbReference type="Proteomes" id="UP000248014"/>
    </source>
</evidence>
<feature type="transmembrane region" description="Helical" evidence="6">
    <location>
        <begin position="64"/>
        <end position="85"/>
    </location>
</feature>
<evidence type="ECO:0000256" key="4">
    <source>
        <dbReference type="ARBA" id="ARBA00022989"/>
    </source>
</evidence>
<dbReference type="Pfam" id="PF06965">
    <property type="entry name" value="Na_H_antiport_1"/>
    <property type="match status" value="1"/>
</dbReference>
<feature type="transmembrane region" description="Helical" evidence="6">
    <location>
        <begin position="106"/>
        <end position="124"/>
    </location>
</feature>
<dbReference type="InterPro" id="IPR023171">
    <property type="entry name" value="Na/H_antiporter_dom_sf"/>
</dbReference>
<dbReference type="PANTHER" id="PTHR30341">
    <property type="entry name" value="SODIUM ION/PROTON ANTIPORTER NHAA-RELATED"/>
    <property type="match status" value="1"/>
</dbReference>
<feature type="region of interest" description="Disordered" evidence="7">
    <location>
        <begin position="413"/>
        <end position="434"/>
    </location>
</feature>
<dbReference type="NCBIfam" id="TIGR00773">
    <property type="entry name" value="NhaA"/>
    <property type="match status" value="1"/>
</dbReference>
<dbReference type="GO" id="GO:0005886">
    <property type="term" value="C:plasma membrane"/>
    <property type="evidence" value="ECO:0007669"/>
    <property type="project" value="UniProtKB-SubCell"/>
</dbReference>
<dbReference type="Gene3D" id="1.20.1530.10">
    <property type="entry name" value="Na+/H+ antiporter like domain"/>
    <property type="match status" value="1"/>
</dbReference>
<protein>
    <recommendedName>
        <fullName evidence="6">Na(+)/H(+) antiporter NhaA</fullName>
    </recommendedName>
    <alternativeName>
        <fullName evidence="6">Sodium/proton antiporter NhaA</fullName>
    </alternativeName>
</protein>
<feature type="transmembrane region" description="Helical" evidence="6">
    <location>
        <begin position="190"/>
        <end position="207"/>
    </location>
</feature>
<comment type="function">
    <text evidence="6">Na(+)/H(+) antiporter that extrudes sodium in exchange for external protons.</text>
</comment>
<reference evidence="8 9" key="1">
    <citation type="submission" date="2018-05" db="EMBL/GenBank/DDBJ databases">
        <title>Genomic Encyclopedia of Type Strains, Phase IV (KMG-IV): sequencing the most valuable type-strain genomes for metagenomic binning, comparative biology and taxonomic classification.</title>
        <authorList>
            <person name="Goeker M."/>
        </authorList>
    </citation>
    <scope>NUCLEOTIDE SEQUENCE [LARGE SCALE GENOMIC DNA]</scope>
    <source>
        <strain evidence="8 9">DSM 3183</strain>
    </source>
</reference>
<evidence type="ECO:0000313" key="8">
    <source>
        <dbReference type="EMBL" id="PXW78115.1"/>
    </source>
</evidence>
<gene>
    <name evidence="6" type="primary">nhaA</name>
    <name evidence="8" type="ORF">C7451_103223</name>
</gene>
<dbReference type="PANTHER" id="PTHR30341:SF0">
    <property type="entry name" value="NA(+)_H(+) ANTIPORTER NHAA"/>
    <property type="match status" value="1"/>
</dbReference>
<keyword evidence="9" id="KW-1185">Reference proteome</keyword>
<keyword evidence="4 6" id="KW-1133">Transmembrane helix</keyword>
<keyword evidence="6" id="KW-0915">Sodium</keyword>
<evidence type="ECO:0000256" key="7">
    <source>
        <dbReference type="SAM" id="MobiDB-lite"/>
    </source>
</evidence>
<dbReference type="AlphaFoldDB" id="A0A2V3VDI5"/>
<feature type="transmembrane region" description="Helical" evidence="6">
    <location>
        <begin position="339"/>
        <end position="365"/>
    </location>
</feature>
<keyword evidence="2 6" id="KW-1003">Cell membrane</keyword>
<keyword evidence="6" id="KW-0406">Ion transport</keyword>
<feature type="transmembrane region" description="Helical" evidence="6">
    <location>
        <begin position="162"/>
        <end position="184"/>
    </location>
</feature>
<dbReference type="OrthoDB" id="9808135at2"/>
<dbReference type="HAMAP" id="MF_01844">
    <property type="entry name" value="NhaA"/>
    <property type="match status" value="1"/>
</dbReference>
<dbReference type="Proteomes" id="UP000248014">
    <property type="component" value="Unassembled WGS sequence"/>
</dbReference>
<evidence type="ECO:0000256" key="1">
    <source>
        <dbReference type="ARBA" id="ARBA00004429"/>
    </source>
</evidence>
<feature type="transmembrane region" description="Helical" evidence="6">
    <location>
        <begin position="270"/>
        <end position="291"/>
    </location>
</feature>
<evidence type="ECO:0000256" key="3">
    <source>
        <dbReference type="ARBA" id="ARBA00022692"/>
    </source>
</evidence>
<comment type="subcellular location">
    <subcellularLocation>
        <location evidence="1">Cell inner membrane</location>
        <topology evidence="1">Multi-pass membrane protein</topology>
    </subcellularLocation>
    <subcellularLocation>
        <location evidence="6">Cell membrane</location>
        <topology evidence="6">Multi-pass membrane protein</topology>
    </subcellularLocation>
</comment>
<evidence type="ECO:0000256" key="2">
    <source>
        <dbReference type="ARBA" id="ARBA00022475"/>
    </source>
</evidence>
<keyword evidence="3 6" id="KW-0812">Transmembrane</keyword>
<feature type="transmembrane region" description="Helical" evidence="6">
    <location>
        <begin position="377"/>
        <end position="394"/>
    </location>
</feature>
<feature type="transmembrane region" description="Helical" evidence="6">
    <location>
        <begin position="219"/>
        <end position="250"/>
    </location>
</feature>
<comment type="caution">
    <text evidence="8">The sequence shown here is derived from an EMBL/GenBank/DDBJ whole genome shotgun (WGS) entry which is preliminary data.</text>
</comment>
<dbReference type="GO" id="GO:0015385">
    <property type="term" value="F:sodium:proton antiporter activity"/>
    <property type="evidence" value="ECO:0007669"/>
    <property type="project" value="UniProtKB-UniRule"/>
</dbReference>
<evidence type="ECO:0000256" key="5">
    <source>
        <dbReference type="ARBA" id="ARBA00023136"/>
    </source>
</evidence>
<keyword evidence="6" id="KW-0739">Sodium transport</keyword>
<feature type="transmembrane region" description="Helical" evidence="6">
    <location>
        <begin position="23"/>
        <end position="44"/>
    </location>
</feature>
<evidence type="ECO:0000256" key="6">
    <source>
        <dbReference type="HAMAP-Rule" id="MF_01844"/>
    </source>
</evidence>
<dbReference type="RefSeq" id="WP_110297910.1">
    <property type="nucleotide sequence ID" value="NZ_QJJM01000003.1"/>
</dbReference>
<comment type="catalytic activity">
    <reaction evidence="6">
        <text>Na(+)(in) + 2 H(+)(out) = Na(+)(out) + 2 H(+)(in)</text>
        <dbReference type="Rhea" id="RHEA:29251"/>
        <dbReference type="ChEBI" id="CHEBI:15378"/>
        <dbReference type="ChEBI" id="CHEBI:29101"/>
    </reaction>
</comment>
<proteinExistence type="inferred from homology"/>
<sequence length="434" mass="45985">MGAQGHAGDGHRSALREFLNSEAAGGIILILSAAIAMVIANSPLYDLYHHVLHDIQGPVLTAKLGPMTPHLWINDGLMVIFFLYVGLEIKRELVDGRLSTWDKRRLPVIAAIAGMAAPAIIYLIETGGDPAVLNGWAIPAATDIAFAMGVLALLGKRAPTSLKLFLVTVAIVDDMGAVAIIALFYTEGLAPLWLGAAAGVMAVMYGLNRARVMNLIPYLILTVILWYAILQSGVHATIAGVLAAFMIPIIKTPGTPDAHDSPLHRLEHAIAPWSSFLIIPLFGFANAGVSLEGVGLSEAFAPVPLGIASGLFLGKQIGIFGSVWLAVKLGIASKLRGATWLQIYAVAALCGIGFTMSLFIGALAFPGNALLIDEAKIGVIMGSVVSALLGYTILRVCPLHPLHIKEELEQEEEVRTDGDVESLECDDDEEAVRA</sequence>
<dbReference type="InterPro" id="IPR004670">
    <property type="entry name" value="NhaA"/>
</dbReference>
<feature type="transmembrane region" description="Helical" evidence="6">
    <location>
        <begin position="303"/>
        <end position="327"/>
    </location>
</feature>
<feature type="compositionally biased region" description="Acidic residues" evidence="7">
    <location>
        <begin position="419"/>
        <end position="434"/>
    </location>
</feature>
<keyword evidence="6" id="KW-0050">Antiport</keyword>
<dbReference type="EMBL" id="QJJM01000003">
    <property type="protein sequence ID" value="PXW78115.1"/>
    <property type="molecule type" value="Genomic_DNA"/>
</dbReference>
<organism evidence="8 9">
    <name type="scientific">Blastomonas natatoria</name>
    <dbReference type="NCBI Taxonomy" id="34015"/>
    <lineage>
        <taxon>Bacteria</taxon>
        <taxon>Pseudomonadati</taxon>
        <taxon>Pseudomonadota</taxon>
        <taxon>Alphaproteobacteria</taxon>
        <taxon>Sphingomonadales</taxon>
        <taxon>Sphingomonadaceae</taxon>
        <taxon>Blastomonas</taxon>
    </lineage>
</organism>
<keyword evidence="5 6" id="KW-0472">Membrane</keyword>
<keyword evidence="6" id="KW-0813">Transport</keyword>
<dbReference type="NCBIfam" id="NF007112">
    <property type="entry name" value="PRK09561.1"/>
    <property type="match status" value="1"/>
</dbReference>
<feature type="transmembrane region" description="Helical" evidence="6">
    <location>
        <begin position="136"/>
        <end position="155"/>
    </location>
</feature>
<name>A0A2V3VDI5_9SPHN</name>
<dbReference type="GO" id="GO:0006885">
    <property type="term" value="P:regulation of pH"/>
    <property type="evidence" value="ECO:0007669"/>
    <property type="project" value="UniProtKB-UniRule"/>
</dbReference>